<keyword evidence="12 15" id="KW-0472">Membrane</keyword>
<comment type="subcellular location">
    <subcellularLocation>
        <location evidence="2">Membrane</location>
    </subcellularLocation>
</comment>
<dbReference type="GO" id="GO:0016705">
    <property type="term" value="F:oxidoreductase activity, acting on paired donors, with incorporation or reduction of molecular oxygen"/>
    <property type="evidence" value="ECO:0007669"/>
    <property type="project" value="InterPro"/>
</dbReference>
<dbReference type="PANTHER" id="PTHR24305">
    <property type="entry name" value="CYTOCHROME P450"/>
    <property type="match status" value="1"/>
</dbReference>
<gene>
    <name evidence="16" type="ORF">FISHEDRAFT_47062</name>
</gene>
<keyword evidence="10 13" id="KW-0408">Iron</keyword>
<evidence type="ECO:0000256" key="2">
    <source>
        <dbReference type="ARBA" id="ARBA00004370"/>
    </source>
</evidence>
<dbReference type="PRINTS" id="PR00385">
    <property type="entry name" value="P450"/>
</dbReference>
<keyword evidence="9 14" id="KW-0560">Oxidoreductase</keyword>
<dbReference type="PRINTS" id="PR00463">
    <property type="entry name" value="EP450I"/>
</dbReference>
<sequence length="555" mass="62262">MLADSNYNVLLWGSALVAFSWLFVSLRRRSRLAIYKLPGPPRKSWIYGCFPEIYNNPAGTKDIEWATQYGNVMKIPGPLGLDRFAIADPRALQYVFQAAGYRFDKDPAHRANGHLLTGPGLVWAIGQEGDVHKRQRKVLLPGFGAPEARSYVPIFSSCASKMLGKWQDILNDSNSTEIVVDAPDWLSRATLDALGHAAFDYNFGALDSDDNELARAYRHLLPHLLGAPSKNLILFLTLWRFVPDFIIKYILEDMSSERTMPARYTKQVSNAVAEQLIRDKRDAVALGQESKDILSIIVKANLSEDPATKLSDEEISAQLRTLLIAGHETTANTLSWALLELSKQPHIQDKLRAEIRAAENIRHSPEWTWKDFEAMPYLNAVVKETLRFHDVVQTAQERLAVVDEIVPLSKPVTLTNGEVVHELFIPKGTSVSPSLHLYNMNPDIWGADADEFNPDRWINNLKGGNVDYSLGMYANLMTFSAGMRGCIGWRFAVLEMQAFLVEALNTFEFVAHPDANKIVRQFCGVVSPNVEGRKERGSHMPVIIRSAPRASDDEF</sequence>
<feature type="binding site" description="axial binding residue" evidence="13">
    <location>
        <position position="486"/>
    </location>
    <ligand>
        <name>heme</name>
        <dbReference type="ChEBI" id="CHEBI:30413"/>
    </ligand>
    <ligandPart>
        <name>Fe</name>
        <dbReference type="ChEBI" id="CHEBI:18248"/>
    </ligandPart>
</feature>
<evidence type="ECO:0000256" key="4">
    <source>
        <dbReference type="ARBA" id="ARBA00010617"/>
    </source>
</evidence>
<evidence type="ECO:0000256" key="7">
    <source>
        <dbReference type="ARBA" id="ARBA00022723"/>
    </source>
</evidence>
<evidence type="ECO:0000256" key="13">
    <source>
        <dbReference type="PIRSR" id="PIRSR602401-1"/>
    </source>
</evidence>
<evidence type="ECO:0000313" key="17">
    <source>
        <dbReference type="Proteomes" id="UP000054144"/>
    </source>
</evidence>
<dbReference type="InterPro" id="IPR050121">
    <property type="entry name" value="Cytochrome_P450_monoxygenase"/>
</dbReference>
<dbReference type="InterPro" id="IPR002401">
    <property type="entry name" value="Cyt_P450_E_grp-I"/>
</dbReference>
<dbReference type="Proteomes" id="UP000054144">
    <property type="component" value="Unassembled WGS sequence"/>
</dbReference>
<evidence type="ECO:0000256" key="14">
    <source>
        <dbReference type="RuleBase" id="RU000461"/>
    </source>
</evidence>
<evidence type="ECO:0000256" key="1">
    <source>
        <dbReference type="ARBA" id="ARBA00001971"/>
    </source>
</evidence>
<reference evidence="16 17" key="1">
    <citation type="journal article" date="2015" name="Fungal Genet. Biol.">
        <title>Evolution of novel wood decay mechanisms in Agaricales revealed by the genome sequences of Fistulina hepatica and Cylindrobasidium torrendii.</title>
        <authorList>
            <person name="Floudas D."/>
            <person name="Held B.W."/>
            <person name="Riley R."/>
            <person name="Nagy L.G."/>
            <person name="Koehler G."/>
            <person name="Ransdell A.S."/>
            <person name="Younus H."/>
            <person name="Chow J."/>
            <person name="Chiniquy J."/>
            <person name="Lipzen A."/>
            <person name="Tritt A."/>
            <person name="Sun H."/>
            <person name="Haridas S."/>
            <person name="LaButti K."/>
            <person name="Ohm R.A."/>
            <person name="Kues U."/>
            <person name="Blanchette R.A."/>
            <person name="Grigoriev I.V."/>
            <person name="Minto R.E."/>
            <person name="Hibbett D.S."/>
        </authorList>
    </citation>
    <scope>NUCLEOTIDE SEQUENCE [LARGE SCALE GENOMIC DNA]</scope>
    <source>
        <strain evidence="16 17">ATCC 64428</strain>
    </source>
</reference>
<comment type="pathway">
    <text evidence="3">Secondary metabolite biosynthesis; terpenoid biosynthesis.</text>
</comment>
<dbReference type="GO" id="GO:0016020">
    <property type="term" value="C:membrane"/>
    <property type="evidence" value="ECO:0007669"/>
    <property type="project" value="UniProtKB-SubCell"/>
</dbReference>
<dbReference type="SUPFAM" id="SSF48264">
    <property type="entry name" value="Cytochrome P450"/>
    <property type="match status" value="1"/>
</dbReference>
<evidence type="ECO:0000256" key="6">
    <source>
        <dbReference type="ARBA" id="ARBA00022692"/>
    </source>
</evidence>
<evidence type="ECO:0000256" key="8">
    <source>
        <dbReference type="ARBA" id="ARBA00022989"/>
    </source>
</evidence>
<keyword evidence="7 13" id="KW-0479">Metal-binding</keyword>
<comment type="similarity">
    <text evidence="4 14">Belongs to the cytochrome P450 family.</text>
</comment>
<comment type="cofactor">
    <cofactor evidence="1 13">
        <name>heme</name>
        <dbReference type="ChEBI" id="CHEBI:30413"/>
    </cofactor>
</comment>
<evidence type="ECO:0000256" key="15">
    <source>
        <dbReference type="SAM" id="Phobius"/>
    </source>
</evidence>
<dbReference type="PANTHER" id="PTHR24305:SF166">
    <property type="entry name" value="CYTOCHROME P450 12A4, MITOCHONDRIAL-RELATED"/>
    <property type="match status" value="1"/>
</dbReference>
<feature type="transmembrane region" description="Helical" evidence="15">
    <location>
        <begin position="6"/>
        <end position="26"/>
    </location>
</feature>
<keyword evidence="17" id="KW-1185">Reference proteome</keyword>
<dbReference type="EMBL" id="KN882027">
    <property type="protein sequence ID" value="KIY46558.1"/>
    <property type="molecule type" value="Genomic_DNA"/>
</dbReference>
<evidence type="ECO:0000256" key="12">
    <source>
        <dbReference type="ARBA" id="ARBA00023136"/>
    </source>
</evidence>
<keyword evidence="5 13" id="KW-0349">Heme</keyword>
<keyword evidence="6 15" id="KW-0812">Transmembrane</keyword>
<dbReference type="Gene3D" id="1.10.630.10">
    <property type="entry name" value="Cytochrome P450"/>
    <property type="match status" value="1"/>
</dbReference>
<evidence type="ECO:0000313" key="16">
    <source>
        <dbReference type="EMBL" id="KIY46558.1"/>
    </source>
</evidence>
<evidence type="ECO:0000256" key="10">
    <source>
        <dbReference type="ARBA" id="ARBA00023004"/>
    </source>
</evidence>
<accession>A0A0D7A6X7</accession>
<dbReference type="GO" id="GO:0020037">
    <property type="term" value="F:heme binding"/>
    <property type="evidence" value="ECO:0007669"/>
    <property type="project" value="InterPro"/>
</dbReference>
<dbReference type="GO" id="GO:0004497">
    <property type="term" value="F:monooxygenase activity"/>
    <property type="evidence" value="ECO:0007669"/>
    <property type="project" value="UniProtKB-KW"/>
</dbReference>
<dbReference type="Pfam" id="PF00067">
    <property type="entry name" value="p450"/>
    <property type="match status" value="1"/>
</dbReference>
<keyword evidence="8 15" id="KW-1133">Transmembrane helix</keyword>
<evidence type="ECO:0000256" key="9">
    <source>
        <dbReference type="ARBA" id="ARBA00023002"/>
    </source>
</evidence>
<dbReference type="InterPro" id="IPR036396">
    <property type="entry name" value="Cyt_P450_sf"/>
</dbReference>
<organism evidence="16 17">
    <name type="scientific">Fistulina hepatica ATCC 64428</name>
    <dbReference type="NCBI Taxonomy" id="1128425"/>
    <lineage>
        <taxon>Eukaryota</taxon>
        <taxon>Fungi</taxon>
        <taxon>Dikarya</taxon>
        <taxon>Basidiomycota</taxon>
        <taxon>Agaricomycotina</taxon>
        <taxon>Agaricomycetes</taxon>
        <taxon>Agaricomycetidae</taxon>
        <taxon>Agaricales</taxon>
        <taxon>Fistulinaceae</taxon>
        <taxon>Fistulina</taxon>
    </lineage>
</organism>
<dbReference type="GO" id="GO:0005506">
    <property type="term" value="F:iron ion binding"/>
    <property type="evidence" value="ECO:0007669"/>
    <property type="project" value="InterPro"/>
</dbReference>
<evidence type="ECO:0000256" key="11">
    <source>
        <dbReference type="ARBA" id="ARBA00023033"/>
    </source>
</evidence>
<keyword evidence="11 14" id="KW-0503">Monooxygenase</keyword>
<dbReference type="OrthoDB" id="1470350at2759"/>
<evidence type="ECO:0000256" key="3">
    <source>
        <dbReference type="ARBA" id="ARBA00004721"/>
    </source>
</evidence>
<protein>
    <submittedName>
        <fullName evidence="16">Cytochrome P450</fullName>
    </submittedName>
</protein>
<dbReference type="InterPro" id="IPR017972">
    <property type="entry name" value="Cyt_P450_CS"/>
</dbReference>
<dbReference type="CDD" id="cd11069">
    <property type="entry name" value="CYP_FUM15-like"/>
    <property type="match status" value="1"/>
</dbReference>
<dbReference type="PROSITE" id="PS00086">
    <property type="entry name" value="CYTOCHROME_P450"/>
    <property type="match status" value="1"/>
</dbReference>
<dbReference type="InterPro" id="IPR001128">
    <property type="entry name" value="Cyt_P450"/>
</dbReference>
<evidence type="ECO:0000256" key="5">
    <source>
        <dbReference type="ARBA" id="ARBA00022617"/>
    </source>
</evidence>
<proteinExistence type="inferred from homology"/>
<name>A0A0D7A6X7_9AGAR</name>
<dbReference type="AlphaFoldDB" id="A0A0D7A6X7"/>